<dbReference type="AlphaFoldDB" id="A0A392LX15"/>
<dbReference type="GO" id="GO:0005737">
    <property type="term" value="C:cytoplasm"/>
    <property type="evidence" value="ECO:0007669"/>
    <property type="project" value="TreeGrafter"/>
</dbReference>
<accession>A0A392LX15</accession>
<dbReference type="PANTHER" id="PTHR48104:SF7">
    <property type="entry name" value="METACASPASE-9"/>
    <property type="match status" value="1"/>
</dbReference>
<dbReference type="EMBL" id="LXQA010000134">
    <property type="protein sequence ID" value="MCH79476.1"/>
    <property type="molecule type" value="Genomic_DNA"/>
</dbReference>
<dbReference type="Gene3D" id="3.40.50.1460">
    <property type="match status" value="1"/>
</dbReference>
<dbReference type="InterPro" id="IPR050452">
    <property type="entry name" value="Metacaspase"/>
</dbReference>
<dbReference type="PANTHER" id="PTHR48104">
    <property type="entry name" value="METACASPASE-4"/>
    <property type="match status" value="1"/>
</dbReference>
<evidence type="ECO:0000313" key="3">
    <source>
        <dbReference type="EMBL" id="MCH79476.1"/>
    </source>
</evidence>
<comment type="similarity">
    <text evidence="1">Belongs to the peptidase C14B family.</text>
</comment>
<proteinExistence type="inferred from homology"/>
<dbReference type="InterPro" id="IPR011600">
    <property type="entry name" value="Pept_C14_caspase"/>
</dbReference>
<dbReference type="InterPro" id="IPR029030">
    <property type="entry name" value="Caspase-like_dom_sf"/>
</dbReference>
<evidence type="ECO:0000313" key="4">
    <source>
        <dbReference type="Proteomes" id="UP000265520"/>
    </source>
</evidence>
<sequence>MFDADYYFTEKPTAENVFNRLVELVLKTLYGDTLLFYFTGHGDRRSASKNSNNNSNYFEYLLLAEDTIFTDVMMRQITEQMCWGSCLVILTDSCHSGGFLEGADEQIGCSIKKPTLPLFKGPLMRDLGIHISACQSHEITTFVSDKSRRDYGSTFTNALLKVLSESRGQVTYRELVDRINEEFASQSKWPQTCGLYCSAEQSNKLFLKE</sequence>
<name>A0A392LX15_9FABA</name>
<dbReference type="Pfam" id="PF00656">
    <property type="entry name" value="Peptidase_C14"/>
    <property type="match status" value="1"/>
</dbReference>
<feature type="domain" description="Peptidase C14 caspase" evidence="2">
    <location>
        <begin position="10"/>
        <end position="197"/>
    </location>
</feature>
<dbReference type="GO" id="GO:0006508">
    <property type="term" value="P:proteolysis"/>
    <property type="evidence" value="ECO:0007669"/>
    <property type="project" value="InterPro"/>
</dbReference>
<keyword evidence="4" id="KW-1185">Reference proteome</keyword>
<gene>
    <name evidence="3" type="ORF">A2U01_0000225</name>
</gene>
<protein>
    <submittedName>
        <fullName evidence="3">Metacaspase-9-like</fullName>
    </submittedName>
</protein>
<comment type="caution">
    <text evidence="3">The sequence shown here is derived from an EMBL/GenBank/DDBJ whole genome shotgun (WGS) entry which is preliminary data.</text>
</comment>
<dbReference type="SUPFAM" id="SSF52129">
    <property type="entry name" value="Caspase-like"/>
    <property type="match status" value="1"/>
</dbReference>
<dbReference type="Proteomes" id="UP000265520">
    <property type="component" value="Unassembled WGS sequence"/>
</dbReference>
<organism evidence="3 4">
    <name type="scientific">Trifolium medium</name>
    <dbReference type="NCBI Taxonomy" id="97028"/>
    <lineage>
        <taxon>Eukaryota</taxon>
        <taxon>Viridiplantae</taxon>
        <taxon>Streptophyta</taxon>
        <taxon>Embryophyta</taxon>
        <taxon>Tracheophyta</taxon>
        <taxon>Spermatophyta</taxon>
        <taxon>Magnoliopsida</taxon>
        <taxon>eudicotyledons</taxon>
        <taxon>Gunneridae</taxon>
        <taxon>Pentapetalae</taxon>
        <taxon>rosids</taxon>
        <taxon>fabids</taxon>
        <taxon>Fabales</taxon>
        <taxon>Fabaceae</taxon>
        <taxon>Papilionoideae</taxon>
        <taxon>50 kb inversion clade</taxon>
        <taxon>NPAAA clade</taxon>
        <taxon>Hologalegina</taxon>
        <taxon>IRL clade</taxon>
        <taxon>Trifolieae</taxon>
        <taxon>Trifolium</taxon>
    </lineage>
</organism>
<reference evidence="3 4" key="1">
    <citation type="journal article" date="2018" name="Front. Plant Sci.">
        <title>Red Clover (Trifolium pratense) and Zigzag Clover (T. medium) - A Picture of Genomic Similarities and Differences.</title>
        <authorList>
            <person name="Dluhosova J."/>
            <person name="Istvanek J."/>
            <person name="Nedelnik J."/>
            <person name="Repkova J."/>
        </authorList>
    </citation>
    <scope>NUCLEOTIDE SEQUENCE [LARGE SCALE GENOMIC DNA]</scope>
    <source>
        <strain evidence="4">cv. 10/8</strain>
        <tissue evidence="3">Leaf</tissue>
    </source>
</reference>
<dbReference type="GO" id="GO:0004197">
    <property type="term" value="F:cysteine-type endopeptidase activity"/>
    <property type="evidence" value="ECO:0007669"/>
    <property type="project" value="InterPro"/>
</dbReference>
<evidence type="ECO:0000256" key="1">
    <source>
        <dbReference type="ARBA" id="ARBA00009005"/>
    </source>
</evidence>
<evidence type="ECO:0000259" key="2">
    <source>
        <dbReference type="Pfam" id="PF00656"/>
    </source>
</evidence>